<sequence>MDGFIERIEIEQLAPTVVRLPGRRFPGVVIQGDSLSIIRSDVAEVTTLCAQGEVGEALESAQYLLAKLDEILGYYEDVLDSHGIRRPY</sequence>
<dbReference type="OrthoDB" id="281433at2"/>
<protein>
    <submittedName>
        <fullName evidence="1">Uncharacterized protein</fullName>
    </submittedName>
</protein>
<evidence type="ECO:0000313" key="1">
    <source>
        <dbReference type="EMBL" id="ROR46778.1"/>
    </source>
</evidence>
<name>A0A8G1UMJ8_9ACTN</name>
<dbReference type="Pfam" id="PF22281">
    <property type="entry name" value="DUF6959"/>
    <property type="match status" value="1"/>
</dbReference>
<reference evidence="1 2" key="1">
    <citation type="submission" date="2018-11" db="EMBL/GenBank/DDBJ databases">
        <title>Sequencing the genomes of 1000 actinobacteria strains.</title>
        <authorList>
            <person name="Klenk H.-P."/>
        </authorList>
    </citation>
    <scope>NUCLEOTIDE SEQUENCE [LARGE SCALE GENOMIC DNA]</scope>
    <source>
        <strain evidence="1 2">DSM 44780</strain>
    </source>
</reference>
<organism evidence="1 2">
    <name type="scientific">Kitasatospora cineracea</name>
    <dbReference type="NCBI Taxonomy" id="88074"/>
    <lineage>
        <taxon>Bacteria</taxon>
        <taxon>Bacillati</taxon>
        <taxon>Actinomycetota</taxon>
        <taxon>Actinomycetes</taxon>
        <taxon>Kitasatosporales</taxon>
        <taxon>Streptomycetaceae</taxon>
        <taxon>Kitasatospora</taxon>
    </lineage>
</organism>
<dbReference type="EMBL" id="RJVJ01000001">
    <property type="protein sequence ID" value="ROR46778.1"/>
    <property type="molecule type" value="Genomic_DNA"/>
</dbReference>
<proteinExistence type="predicted"/>
<dbReference type="Proteomes" id="UP000267408">
    <property type="component" value="Unassembled WGS sequence"/>
</dbReference>
<gene>
    <name evidence="1" type="ORF">EDD39_5067</name>
</gene>
<evidence type="ECO:0000313" key="2">
    <source>
        <dbReference type="Proteomes" id="UP000267408"/>
    </source>
</evidence>
<accession>A0A8G1UMJ8</accession>
<dbReference type="RefSeq" id="WP_123560873.1">
    <property type="nucleotide sequence ID" value="NZ_RJVJ01000001.1"/>
</dbReference>
<dbReference type="AlphaFoldDB" id="A0A8G1UMJ8"/>
<comment type="caution">
    <text evidence="1">The sequence shown here is derived from an EMBL/GenBank/DDBJ whole genome shotgun (WGS) entry which is preliminary data.</text>
</comment>
<dbReference type="InterPro" id="IPR053801">
    <property type="entry name" value="DUF6959"/>
</dbReference>